<keyword evidence="2" id="KW-0902">Two-component regulatory system</keyword>
<dbReference type="Pfam" id="PF02518">
    <property type="entry name" value="HATPase_c"/>
    <property type="match status" value="1"/>
</dbReference>
<dbReference type="Gene3D" id="3.30.565.10">
    <property type="entry name" value="Histidine kinase-like ATPase, C-terminal domain"/>
    <property type="match status" value="1"/>
</dbReference>
<comment type="caution">
    <text evidence="5">The sequence shown here is derived from an EMBL/GenBank/DDBJ whole genome shotgun (WGS) entry which is preliminary data.</text>
</comment>
<dbReference type="PROSITE" id="PS50109">
    <property type="entry name" value="HIS_KIN"/>
    <property type="match status" value="1"/>
</dbReference>
<dbReference type="GO" id="GO:0016020">
    <property type="term" value="C:membrane"/>
    <property type="evidence" value="ECO:0007669"/>
    <property type="project" value="InterPro"/>
</dbReference>
<dbReference type="InterPro" id="IPR003594">
    <property type="entry name" value="HATPase_dom"/>
</dbReference>
<dbReference type="Gene3D" id="6.10.340.10">
    <property type="match status" value="1"/>
</dbReference>
<dbReference type="Proteomes" id="UP000823910">
    <property type="component" value="Unassembled WGS sequence"/>
</dbReference>
<feature type="transmembrane region" description="Helical" evidence="3">
    <location>
        <begin position="15"/>
        <end position="38"/>
    </location>
</feature>
<dbReference type="EMBL" id="DWWT01000012">
    <property type="protein sequence ID" value="HJC05140.1"/>
    <property type="molecule type" value="Genomic_DNA"/>
</dbReference>
<name>A0A9D2MXS4_9FIRM</name>
<keyword evidence="3" id="KW-0812">Transmembrane</keyword>
<organism evidence="5 6">
    <name type="scientific">Candidatus Enterocloster excrementipullorum</name>
    <dbReference type="NCBI Taxonomy" id="2838559"/>
    <lineage>
        <taxon>Bacteria</taxon>
        <taxon>Bacillati</taxon>
        <taxon>Bacillota</taxon>
        <taxon>Clostridia</taxon>
        <taxon>Lachnospirales</taxon>
        <taxon>Lachnospiraceae</taxon>
        <taxon>Enterocloster</taxon>
    </lineage>
</organism>
<dbReference type="InterPro" id="IPR010559">
    <property type="entry name" value="Sig_transdc_His_kin_internal"/>
</dbReference>
<sequence length="584" mass="66762">MKCLGIDFNSIRMRITIGLLAAGALVVFVTAFSGFVIFEKTLVGEIGTNRSDVLSQIGDRVRQVKNSTYMVSNLYYYDERLRLQMEELAAGGENEEALTSYMDGLTGQYKQSLYSGEMDYDVHLVLDNGWSYHSNREEGGRMMNPKNKIWYKDMLVAQGEIVDVANYQEGKSSNKSYFCAARAIFQEDGDPLAYLIISVDERDIYNMYYRVVSGGGILYIVDGEGTIVSSSNQKINGFQFFNMRNLNELFHEQDYTITKMRGDDILFTRYTDDSSGFTVLEEIQLDALLAPIKRVRLYIIFAALATVAAVAACAYMLAGYFTRPLSRLCDFIQQIDEDRLEEKCQVTGYTEINILSEKVNFLLVKIQMLLEGIRQKEQQKRRMELGFLQAQIRPHFMYNTLFSIKCMVDMNRNREAAEMLGSFIQLLRSMLSNPNEMVTVREEFDTLREYGEILKFRYSSAFDLILECGEDAENKKLPKLLIQPLVENAVFHGMELKKEEGMIIVLARIQEENLVITVEDNGVGIAPEILERINRGENVSEKAQIGVQNVKERIQLNFGVNYGMHIESRQWKGTKITLTLPVLE</sequence>
<evidence type="ECO:0000313" key="6">
    <source>
        <dbReference type="Proteomes" id="UP000823910"/>
    </source>
</evidence>
<proteinExistence type="predicted"/>
<dbReference type="PANTHER" id="PTHR34220">
    <property type="entry name" value="SENSOR HISTIDINE KINASE YPDA"/>
    <property type="match status" value="1"/>
</dbReference>
<dbReference type="SUPFAM" id="SSF55874">
    <property type="entry name" value="ATPase domain of HSP90 chaperone/DNA topoisomerase II/histidine kinase"/>
    <property type="match status" value="1"/>
</dbReference>
<dbReference type="SMART" id="SM00387">
    <property type="entry name" value="HATPase_c"/>
    <property type="match status" value="1"/>
</dbReference>
<feature type="transmembrane region" description="Helical" evidence="3">
    <location>
        <begin position="297"/>
        <end position="321"/>
    </location>
</feature>
<reference evidence="5" key="2">
    <citation type="submission" date="2021-04" db="EMBL/GenBank/DDBJ databases">
        <authorList>
            <person name="Gilroy R."/>
        </authorList>
    </citation>
    <scope>NUCLEOTIDE SEQUENCE</scope>
    <source>
        <strain evidence="5">CHK180-15479</strain>
    </source>
</reference>
<reference evidence="5" key="1">
    <citation type="journal article" date="2021" name="PeerJ">
        <title>Extensive microbial diversity within the chicken gut microbiome revealed by metagenomics and culture.</title>
        <authorList>
            <person name="Gilroy R."/>
            <person name="Ravi A."/>
            <person name="Getino M."/>
            <person name="Pursley I."/>
            <person name="Horton D.L."/>
            <person name="Alikhan N.F."/>
            <person name="Baker D."/>
            <person name="Gharbi K."/>
            <person name="Hall N."/>
            <person name="Watson M."/>
            <person name="Adriaenssens E.M."/>
            <person name="Foster-Nyarko E."/>
            <person name="Jarju S."/>
            <person name="Secka A."/>
            <person name="Antonio M."/>
            <person name="Oren A."/>
            <person name="Chaudhuri R.R."/>
            <person name="La Ragione R."/>
            <person name="Hildebrand F."/>
            <person name="Pallen M.J."/>
        </authorList>
    </citation>
    <scope>NUCLEOTIDE SEQUENCE</scope>
    <source>
        <strain evidence="5">CHK180-15479</strain>
    </source>
</reference>
<evidence type="ECO:0000256" key="1">
    <source>
        <dbReference type="ARBA" id="ARBA00022777"/>
    </source>
</evidence>
<keyword evidence="3" id="KW-0472">Membrane</keyword>
<dbReference type="GO" id="GO:0000155">
    <property type="term" value="F:phosphorelay sensor kinase activity"/>
    <property type="evidence" value="ECO:0007669"/>
    <property type="project" value="InterPro"/>
</dbReference>
<gene>
    <name evidence="5" type="ORF">H9704_03145</name>
</gene>
<dbReference type="InterPro" id="IPR036890">
    <property type="entry name" value="HATPase_C_sf"/>
</dbReference>
<dbReference type="PANTHER" id="PTHR34220:SF7">
    <property type="entry name" value="SENSOR HISTIDINE KINASE YPDA"/>
    <property type="match status" value="1"/>
</dbReference>
<dbReference type="InterPro" id="IPR050640">
    <property type="entry name" value="Bact_2-comp_sensor_kinase"/>
</dbReference>
<dbReference type="Pfam" id="PF06580">
    <property type="entry name" value="His_kinase"/>
    <property type="match status" value="1"/>
</dbReference>
<feature type="domain" description="Histidine kinase" evidence="4">
    <location>
        <begin position="481"/>
        <end position="584"/>
    </location>
</feature>
<evidence type="ECO:0000256" key="2">
    <source>
        <dbReference type="ARBA" id="ARBA00023012"/>
    </source>
</evidence>
<keyword evidence="1 5" id="KW-0418">Kinase</keyword>
<evidence type="ECO:0000259" key="4">
    <source>
        <dbReference type="PROSITE" id="PS50109"/>
    </source>
</evidence>
<keyword evidence="1 5" id="KW-0808">Transferase</keyword>
<keyword evidence="3" id="KW-1133">Transmembrane helix</keyword>
<evidence type="ECO:0000256" key="3">
    <source>
        <dbReference type="SAM" id="Phobius"/>
    </source>
</evidence>
<evidence type="ECO:0000313" key="5">
    <source>
        <dbReference type="EMBL" id="HJC05140.1"/>
    </source>
</evidence>
<dbReference type="InterPro" id="IPR005467">
    <property type="entry name" value="His_kinase_dom"/>
</dbReference>
<protein>
    <submittedName>
        <fullName evidence="5">Sensor histidine kinase</fullName>
    </submittedName>
</protein>
<dbReference type="AlphaFoldDB" id="A0A9D2MXS4"/>
<accession>A0A9D2MXS4</accession>